<organism evidence="5">
    <name type="scientific">Siphoviridae sp. ct2kB26</name>
    <dbReference type="NCBI Taxonomy" id="2825317"/>
    <lineage>
        <taxon>Viruses</taxon>
        <taxon>Duplodnaviria</taxon>
        <taxon>Heunggongvirae</taxon>
        <taxon>Uroviricota</taxon>
        <taxon>Caudoviricetes</taxon>
    </lineage>
</organism>
<dbReference type="Pfam" id="PF05065">
    <property type="entry name" value="Phage_capsid"/>
    <property type="match status" value="1"/>
</dbReference>
<reference evidence="5" key="1">
    <citation type="journal article" date="2021" name="Proc. Natl. Acad. Sci. U.S.A.">
        <title>A Catalog of Tens of Thousands of Viruses from Human Metagenomes Reveals Hidden Associations with Chronic Diseases.</title>
        <authorList>
            <person name="Tisza M.J."/>
            <person name="Buck C.B."/>
        </authorList>
    </citation>
    <scope>NUCLEOTIDE SEQUENCE</scope>
    <source>
        <strain evidence="5">Ct2kB26</strain>
    </source>
</reference>
<keyword evidence="3" id="KW-0175">Coiled coil</keyword>
<feature type="domain" description="Phage capsid-like C-terminal" evidence="4">
    <location>
        <begin position="133"/>
        <end position="401"/>
    </location>
</feature>
<dbReference type="InterPro" id="IPR024455">
    <property type="entry name" value="Phage_capsid"/>
</dbReference>
<dbReference type="InterPro" id="IPR054612">
    <property type="entry name" value="Phage_capsid-like_C"/>
</dbReference>
<evidence type="ECO:0000256" key="3">
    <source>
        <dbReference type="SAM" id="Coils"/>
    </source>
</evidence>
<proteinExistence type="predicted"/>
<dbReference type="SUPFAM" id="SSF56563">
    <property type="entry name" value="Major capsid protein gp5"/>
    <property type="match status" value="1"/>
</dbReference>
<dbReference type="EMBL" id="BK015360">
    <property type="protein sequence ID" value="DAE03194.1"/>
    <property type="molecule type" value="Genomic_DNA"/>
</dbReference>
<protein>
    <submittedName>
        <fullName evidence="5">Major capsid protein</fullName>
    </submittedName>
</protein>
<keyword evidence="2" id="KW-0946">Virion</keyword>
<evidence type="ECO:0000256" key="1">
    <source>
        <dbReference type="ARBA" id="ARBA00004328"/>
    </source>
</evidence>
<evidence type="ECO:0000259" key="4">
    <source>
        <dbReference type="Pfam" id="PF05065"/>
    </source>
</evidence>
<dbReference type="GO" id="GO:0044423">
    <property type="term" value="C:virion component"/>
    <property type="evidence" value="ECO:0007669"/>
    <property type="project" value="UniProtKB-KW"/>
</dbReference>
<accession>A0A8S5P874</accession>
<evidence type="ECO:0000313" key="5">
    <source>
        <dbReference type="EMBL" id="DAE03194.1"/>
    </source>
</evidence>
<dbReference type="NCBIfam" id="TIGR01554">
    <property type="entry name" value="major_cap_HK97"/>
    <property type="match status" value="1"/>
</dbReference>
<evidence type="ECO:0000256" key="2">
    <source>
        <dbReference type="ARBA" id="ARBA00022844"/>
    </source>
</evidence>
<feature type="coiled-coil region" evidence="3">
    <location>
        <begin position="4"/>
        <end position="60"/>
    </location>
</feature>
<name>A0A8S5P874_9CAUD</name>
<sequence length="412" mass="44672">MDPRERLIQLAADRTRELEAAQRALEADDHTAFDTAMEHVGNINAQIESVQALVREQERRVDETPMQQGELTDMMNERGNDLMQGRAITFTADELRRGLRVSNSTTLAATTLVEPTGAGTDIRDGIGGNVSRIIDQVRVITLDGMGGWLEPYVVSPLEAQAGAVATLAGTARTASDPTFAYAELRPYEVNVTSYVDRNISRLSPADYFAKVQAMAMEAMRKKVCTLIYNGDGQSTPAMYGIKTAKNKAGTAIYTTVEATALDEDILDELYYSYGDEDGVGENAQLYLKRSDLKALGKIRNSLKERVFKVSHPGANWGTIDDSGSAYTYNLASALTGFADATVNGTETMLYGDPQNYELGLFGPMTVRVDESVKAVERMLTILGDAMVGGNLIRHHGFSVLKKKIASQGGGGG</sequence>
<comment type="subcellular location">
    <subcellularLocation>
        <location evidence="1">Virion</location>
    </subcellularLocation>
</comment>